<dbReference type="PRINTS" id="PR00455">
    <property type="entry name" value="HTHTETR"/>
</dbReference>
<evidence type="ECO:0000256" key="5">
    <source>
        <dbReference type="SAM" id="MobiDB-lite"/>
    </source>
</evidence>
<comment type="caution">
    <text evidence="7">The sequence shown here is derived from an EMBL/GenBank/DDBJ whole genome shotgun (WGS) entry which is preliminary data.</text>
</comment>
<dbReference type="eggNOG" id="COG1309">
    <property type="taxonomic scope" value="Bacteria"/>
</dbReference>
<dbReference type="Gene3D" id="1.10.357.10">
    <property type="entry name" value="Tetracycline Repressor, domain 2"/>
    <property type="match status" value="1"/>
</dbReference>
<dbReference type="InterPro" id="IPR050109">
    <property type="entry name" value="HTH-type_TetR-like_transc_reg"/>
</dbReference>
<dbReference type="InterPro" id="IPR041484">
    <property type="entry name" value="TetR_C_25"/>
</dbReference>
<dbReference type="Proteomes" id="UP000004367">
    <property type="component" value="Unassembled WGS sequence"/>
</dbReference>
<keyword evidence="1" id="KW-0805">Transcription regulation</keyword>
<evidence type="ECO:0000256" key="2">
    <source>
        <dbReference type="ARBA" id="ARBA00023125"/>
    </source>
</evidence>
<feature type="domain" description="HTH tetR-type" evidence="6">
    <location>
        <begin position="8"/>
        <end position="68"/>
    </location>
</feature>
<evidence type="ECO:0000313" key="8">
    <source>
        <dbReference type="Proteomes" id="UP000004367"/>
    </source>
</evidence>
<feature type="region of interest" description="Disordered" evidence="5">
    <location>
        <begin position="203"/>
        <end position="226"/>
    </location>
</feature>
<dbReference type="PANTHER" id="PTHR30055:SF234">
    <property type="entry name" value="HTH-TYPE TRANSCRIPTIONAL REGULATOR BETI"/>
    <property type="match status" value="1"/>
</dbReference>
<dbReference type="OrthoDB" id="3403733at2"/>
<protein>
    <submittedName>
        <fullName evidence="7">Putative TetR family transcriptional regulator</fullName>
    </submittedName>
</protein>
<dbReference type="GO" id="GO:0003700">
    <property type="term" value="F:DNA-binding transcription factor activity"/>
    <property type="evidence" value="ECO:0007669"/>
    <property type="project" value="TreeGrafter"/>
</dbReference>
<dbReference type="RefSeq" id="WP_009481915.1">
    <property type="nucleotide sequence ID" value="NZ_BAFE01000030.1"/>
</dbReference>
<keyword evidence="8" id="KW-1185">Reference proteome</keyword>
<keyword evidence="2 4" id="KW-0238">DNA-binding</keyword>
<dbReference type="PROSITE" id="PS50977">
    <property type="entry name" value="HTH_TETR_2"/>
    <property type="match status" value="1"/>
</dbReference>
<evidence type="ECO:0000256" key="3">
    <source>
        <dbReference type="ARBA" id="ARBA00023163"/>
    </source>
</evidence>
<dbReference type="PANTHER" id="PTHR30055">
    <property type="entry name" value="HTH-TYPE TRANSCRIPTIONAL REGULATOR RUTR"/>
    <property type="match status" value="1"/>
</dbReference>
<feature type="compositionally biased region" description="Low complexity" evidence="5">
    <location>
        <begin position="203"/>
        <end position="216"/>
    </location>
</feature>
<organism evidence="7 8">
    <name type="scientific">Mobilicoccus pelagius NBRC 104925</name>
    <dbReference type="NCBI Taxonomy" id="1089455"/>
    <lineage>
        <taxon>Bacteria</taxon>
        <taxon>Bacillati</taxon>
        <taxon>Actinomycetota</taxon>
        <taxon>Actinomycetes</taxon>
        <taxon>Micrococcales</taxon>
        <taxon>Dermatophilaceae</taxon>
        <taxon>Mobilicoccus</taxon>
    </lineage>
</organism>
<dbReference type="Pfam" id="PF00440">
    <property type="entry name" value="TetR_N"/>
    <property type="match status" value="1"/>
</dbReference>
<proteinExistence type="predicted"/>
<dbReference type="SUPFAM" id="SSF46689">
    <property type="entry name" value="Homeodomain-like"/>
    <property type="match status" value="1"/>
</dbReference>
<dbReference type="InterPro" id="IPR009057">
    <property type="entry name" value="Homeodomain-like_sf"/>
</dbReference>
<evidence type="ECO:0000256" key="4">
    <source>
        <dbReference type="PROSITE-ProRule" id="PRU00335"/>
    </source>
</evidence>
<keyword evidence="3" id="KW-0804">Transcription</keyword>
<dbReference type="GO" id="GO:0000976">
    <property type="term" value="F:transcription cis-regulatory region binding"/>
    <property type="evidence" value="ECO:0007669"/>
    <property type="project" value="TreeGrafter"/>
</dbReference>
<name>H5UQK9_9MICO</name>
<dbReference type="EMBL" id="BAFE01000030">
    <property type="protein sequence ID" value="GAB48017.1"/>
    <property type="molecule type" value="Genomic_DNA"/>
</dbReference>
<dbReference type="InterPro" id="IPR001647">
    <property type="entry name" value="HTH_TetR"/>
</dbReference>
<sequence>MSSVEGDLTARARIRNAALEEFAECGFTRATLRSVAARAGVSPALVPHHFGSKEGLRAACDAHLLAVLRVAKSEAMAQGAAPSPTAYLHAHPEFALLYAYMRRTLTDGGPTADALFDDLTTDVHGFLEVGERAGTIRTFPDPEARAVVMTALSLGLMVFEDRIAARLGGTSLLDPDVLTRYTDFVMDLYTDGLFAVPFTLDDSPPAVVETPTSSPTPDSPHSEETP</sequence>
<accession>H5UQK9</accession>
<evidence type="ECO:0000256" key="1">
    <source>
        <dbReference type="ARBA" id="ARBA00023015"/>
    </source>
</evidence>
<evidence type="ECO:0000313" key="7">
    <source>
        <dbReference type="EMBL" id="GAB48017.1"/>
    </source>
</evidence>
<dbReference type="Pfam" id="PF17933">
    <property type="entry name" value="TetR_C_25"/>
    <property type="match status" value="1"/>
</dbReference>
<dbReference type="AlphaFoldDB" id="H5UQK9"/>
<evidence type="ECO:0000259" key="6">
    <source>
        <dbReference type="PROSITE" id="PS50977"/>
    </source>
</evidence>
<reference evidence="7 8" key="1">
    <citation type="submission" date="2012-02" db="EMBL/GenBank/DDBJ databases">
        <title>Whole genome shotgun sequence of Mobilicoccus pelagius NBRC 104925.</title>
        <authorList>
            <person name="Yoshida Y."/>
            <person name="Hosoyama A."/>
            <person name="Tsuchikane K."/>
            <person name="Katsumata H."/>
            <person name="Yamazaki S."/>
            <person name="Fujita N."/>
        </authorList>
    </citation>
    <scope>NUCLEOTIDE SEQUENCE [LARGE SCALE GENOMIC DNA]</scope>
    <source>
        <strain evidence="7 8">NBRC 104925</strain>
    </source>
</reference>
<feature type="DNA-binding region" description="H-T-H motif" evidence="4">
    <location>
        <begin position="31"/>
        <end position="50"/>
    </location>
</feature>
<gene>
    <name evidence="7" type="ORF">MOPEL_032_00590</name>
</gene>
<dbReference type="STRING" id="1089455.MOPEL_032_00590"/>